<keyword evidence="4 7" id="KW-0812">Transmembrane</keyword>
<dbReference type="RefSeq" id="WP_271322550.1">
    <property type="nucleotide sequence ID" value="NZ_JAAGKO020000044.1"/>
</dbReference>
<sequence length="421" mass="43083">MLRDRDYALVISGQALSTLGDWLLLIAAPYYVLKLTGSTLATSLSMAAETVPALLIGPIAGVLADRWDRRSTMIVTDLLRAAAIAVLLCVHRPGQVWIIYAALVAEAAFSQFFTPSRQALIPVLVGRGGKLTEANAFAALVSGVVRLIGGPAGGALYGFFGFRPVVSADAASFLASAALVGAVRYRAEPVRRVRDAAGTLRRFAAELREGAGHARRAPGLPALMVSAWLLFAANAAISVLLVPYTARGLHASAGLLGCILGALGAGYIAGGPIARPVLARLDPRTAFAVGLGGLAVAFGLLFTVHVALWDVALATLIGPPAVIFLVSADTYLARHTPDRLMGRVTSVYGVVQAAAGLIGALAGSFLVVRAGFTATAWIAAAGCGLAVLTVLRVPGGHHAEAAAAVVGAGDPLPAAGEHEIS</sequence>
<dbReference type="Gene3D" id="1.20.1250.20">
    <property type="entry name" value="MFS general substrate transporter like domains"/>
    <property type="match status" value="1"/>
</dbReference>
<dbReference type="SUPFAM" id="SSF103473">
    <property type="entry name" value="MFS general substrate transporter"/>
    <property type="match status" value="1"/>
</dbReference>
<reference evidence="8 9" key="1">
    <citation type="submission" date="2023-05" db="EMBL/GenBank/DDBJ databases">
        <title>Streptantibioticus silvisoli sp. nov., acidotolerant actinomycetes 1 from pine litter.</title>
        <authorList>
            <person name="Swiecimska M."/>
            <person name="Golinska P."/>
            <person name="Sangal V."/>
            <person name="Wachnowicz B."/>
            <person name="Goodfellow M."/>
        </authorList>
    </citation>
    <scope>NUCLEOTIDE SEQUENCE [LARGE SCALE GENOMIC DNA]</scope>
    <source>
        <strain evidence="8 9">SL54</strain>
    </source>
</reference>
<evidence type="ECO:0000313" key="8">
    <source>
        <dbReference type="EMBL" id="MDI5966036.1"/>
    </source>
</evidence>
<dbReference type="Pfam" id="PF05977">
    <property type="entry name" value="MFS_3"/>
    <property type="match status" value="1"/>
</dbReference>
<evidence type="ECO:0000256" key="2">
    <source>
        <dbReference type="ARBA" id="ARBA00022448"/>
    </source>
</evidence>
<feature type="transmembrane region" description="Helical" evidence="7">
    <location>
        <begin position="222"/>
        <end position="246"/>
    </location>
</feature>
<feature type="transmembrane region" description="Helical" evidence="7">
    <location>
        <begin position="7"/>
        <end position="32"/>
    </location>
</feature>
<feature type="transmembrane region" description="Helical" evidence="7">
    <location>
        <begin position="252"/>
        <end position="274"/>
    </location>
</feature>
<feature type="transmembrane region" description="Helical" evidence="7">
    <location>
        <begin position="286"/>
        <end position="307"/>
    </location>
</feature>
<dbReference type="InterPro" id="IPR010290">
    <property type="entry name" value="TM_effector"/>
</dbReference>
<feature type="transmembrane region" description="Helical" evidence="7">
    <location>
        <begin position="345"/>
        <end position="368"/>
    </location>
</feature>
<evidence type="ECO:0000313" key="9">
    <source>
        <dbReference type="Proteomes" id="UP001156398"/>
    </source>
</evidence>
<evidence type="ECO:0000256" key="5">
    <source>
        <dbReference type="ARBA" id="ARBA00022989"/>
    </source>
</evidence>
<dbReference type="Proteomes" id="UP001156398">
    <property type="component" value="Unassembled WGS sequence"/>
</dbReference>
<dbReference type="InterPro" id="IPR036259">
    <property type="entry name" value="MFS_trans_sf"/>
</dbReference>
<keyword evidence="9" id="KW-1185">Reference proteome</keyword>
<keyword evidence="2" id="KW-0813">Transport</keyword>
<evidence type="ECO:0000256" key="4">
    <source>
        <dbReference type="ARBA" id="ARBA00022692"/>
    </source>
</evidence>
<organism evidence="8 9">
    <name type="scientific">Streptantibioticus silvisoli</name>
    <dbReference type="NCBI Taxonomy" id="2705255"/>
    <lineage>
        <taxon>Bacteria</taxon>
        <taxon>Bacillati</taxon>
        <taxon>Actinomycetota</taxon>
        <taxon>Actinomycetes</taxon>
        <taxon>Kitasatosporales</taxon>
        <taxon>Streptomycetaceae</taxon>
        <taxon>Streptantibioticus</taxon>
    </lineage>
</organism>
<comment type="caution">
    <text evidence="8">The sequence shown here is derived from an EMBL/GenBank/DDBJ whole genome shotgun (WGS) entry which is preliminary data.</text>
</comment>
<keyword evidence="6 7" id="KW-0472">Membrane</keyword>
<evidence type="ECO:0000256" key="6">
    <source>
        <dbReference type="ARBA" id="ARBA00023136"/>
    </source>
</evidence>
<gene>
    <name evidence="8" type="ORF">POF43_025465</name>
</gene>
<dbReference type="CDD" id="cd06173">
    <property type="entry name" value="MFS_MefA_like"/>
    <property type="match status" value="1"/>
</dbReference>
<feature type="transmembrane region" description="Helical" evidence="7">
    <location>
        <begin position="166"/>
        <end position="185"/>
    </location>
</feature>
<dbReference type="PANTHER" id="PTHR23513">
    <property type="entry name" value="INTEGRAL MEMBRANE EFFLUX PROTEIN-RELATED"/>
    <property type="match status" value="1"/>
</dbReference>
<dbReference type="EMBL" id="JAAGKO020000044">
    <property type="protein sequence ID" value="MDI5966036.1"/>
    <property type="molecule type" value="Genomic_DNA"/>
</dbReference>
<evidence type="ECO:0000256" key="3">
    <source>
        <dbReference type="ARBA" id="ARBA00022475"/>
    </source>
</evidence>
<accession>A0ABT6W989</accession>
<name>A0ABT6W989_9ACTN</name>
<feature type="transmembrane region" description="Helical" evidence="7">
    <location>
        <begin position="136"/>
        <end position="160"/>
    </location>
</feature>
<keyword evidence="3" id="KW-1003">Cell membrane</keyword>
<feature type="transmembrane region" description="Helical" evidence="7">
    <location>
        <begin position="313"/>
        <end position="333"/>
    </location>
</feature>
<comment type="subcellular location">
    <subcellularLocation>
        <location evidence="1">Cell membrane</location>
        <topology evidence="1">Multi-pass membrane protein</topology>
    </subcellularLocation>
</comment>
<dbReference type="PANTHER" id="PTHR23513:SF6">
    <property type="entry name" value="MAJOR FACILITATOR SUPERFAMILY ASSOCIATED DOMAIN-CONTAINING PROTEIN"/>
    <property type="match status" value="1"/>
</dbReference>
<protein>
    <submittedName>
        <fullName evidence="8">MFS transporter</fullName>
    </submittedName>
</protein>
<evidence type="ECO:0000256" key="1">
    <source>
        <dbReference type="ARBA" id="ARBA00004651"/>
    </source>
</evidence>
<feature type="transmembrane region" description="Helical" evidence="7">
    <location>
        <begin position="374"/>
        <end position="391"/>
    </location>
</feature>
<evidence type="ECO:0000256" key="7">
    <source>
        <dbReference type="SAM" id="Phobius"/>
    </source>
</evidence>
<proteinExistence type="predicted"/>
<keyword evidence="5 7" id="KW-1133">Transmembrane helix</keyword>
<feature type="transmembrane region" description="Helical" evidence="7">
    <location>
        <begin position="44"/>
        <end position="64"/>
    </location>
</feature>